<organism evidence="2 3">
    <name type="scientific">Pollutimonas thiosulfatoxidans</name>
    <dbReference type="NCBI Taxonomy" id="2028345"/>
    <lineage>
        <taxon>Bacteria</taxon>
        <taxon>Pseudomonadati</taxon>
        <taxon>Pseudomonadota</taxon>
        <taxon>Betaproteobacteria</taxon>
        <taxon>Burkholderiales</taxon>
        <taxon>Alcaligenaceae</taxon>
        <taxon>Pollutimonas</taxon>
    </lineage>
</organism>
<dbReference type="KEGG" id="pus:CKA81_13915"/>
<dbReference type="Proteomes" id="UP000283474">
    <property type="component" value="Chromosome"/>
</dbReference>
<reference evidence="2 3" key="1">
    <citation type="submission" date="2017-08" db="EMBL/GenBank/DDBJ databases">
        <authorList>
            <person name="Park S.-J."/>
            <person name="Kim H."/>
        </authorList>
    </citation>
    <scope>NUCLEOTIDE SEQUENCE [LARGE SCALE GENOMIC DNA]</scope>
    <source>
        <strain evidence="3">ye3</strain>
    </source>
</reference>
<evidence type="ECO:0000313" key="3">
    <source>
        <dbReference type="Proteomes" id="UP000283474"/>
    </source>
</evidence>
<feature type="compositionally biased region" description="Basic and acidic residues" evidence="1">
    <location>
        <begin position="45"/>
        <end position="65"/>
    </location>
</feature>
<dbReference type="RefSeq" id="WP_128355818.1">
    <property type="nucleotide sequence ID" value="NZ_CP022987.1"/>
</dbReference>
<feature type="region of interest" description="Disordered" evidence="1">
    <location>
        <begin position="1"/>
        <end position="65"/>
    </location>
</feature>
<name>A0A410GEV0_9BURK</name>
<gene>
    <name evidence="2" type="ORF">CKA81_13915</name>
</gene>
<evidence type="ECO:0000313" key="2">
    <source>
        <dbReference type="EMBL" id="QAA94823.1"/>
    </source>
</evidence>
<dbReference type="EMBL" id="CP022987">
    <property type="protein sequence ID" value="QAA94823.1"/>
    <property type="molecule type" value="Genomic_DNA"/>
</dbReference>
<sequence length="65" mass="6859">MANSNTQGGQGAESNKKPTPVPTDDSPRREDELLGDLLQDPSPEDDGKLSGQDEKGVIPGKKTPD</sequence>
<evidence type="ECO:0000256" key="1">
    <source>
        <dbReference type="SAM" id="MobiDB-lite"/>
    </source>
</evidence>
<protein>
    <submittedName>
        <fullName evidence="2">Uncharacterized protein</fullName>
    </submittedName>
</protein>
<dbReference type="AlphaFoldDB" id="A0A410GEV0"/>
<keyword evidence="3" id="KW-1185">Reference proteome</keyword>
<accession>A0A410GEV0</accession>
<proteinExistence type="predicted"/>